<accession>A0ABW3D050</accession>
<dbReference type="EMBL" id="JBHTJH010000008">
    <property type="protein sequence ID" value="MFD0862489.1"/>
    <property type="molecule type" value="Genomic_DNA"/>
</dbReference>
<dbReference type="Proteomes" id="UP001596978">
    <property type="component" value="Unassembled WGS sequence"/>
</dbReference>
<sequence length="53" mass="6119">MNYAHITIRKLLDIASENGIEKPEELTLEDLIVEIDKRKRVSLALETTKKPEL</sequence>
<gene>
    <name evidence="1" type="ORF">ACFQ1M_09745</name>
</gene>
<keyword evidence="2" id="KW-1185">Reference proteome</keyword>
<name>A0ABW3D050_9FLAO</name>
<organism evidence="1 2">
    <name type="scientific">Sungkyunkwania multivorans</name>
    <dbReference type="NCBI Taxonomy" id="1173618"/>
    <lineage>
        <taxon>Bacteria</taxon>
        <taxon>Pseudomonadati</taxon>
        <taxon>Bacteroidota</taxon>
        <taxon>Flavobacteriia</taxon>
        <taxon>Flavobacteriales</taxon>
        <taxon>Flavobacteriaceae</taxon>
        <taxon>Sungkyunkwania</taxon>
    </lineage>
</organism>
<comment type="caution">
    <text evidence="1">The sequence shown here is derived from an EMBL/GenBank/DDBJ whole genome shotgun (WGS) entry which is preliminary data.</text>
</comment>
<dbReference type="RefSeq" id="WP_386407580.1">
    <property type="nucleotide sequence ID" value="NZ_JBHTJH010000008.1"/>
</dbReference>
<evidence type="ECO:0000313" key="1">
    <source>
        <dbReference type="EMBL" id="MFD0862489.1"/>
    </source>
</evidence>
<reference evidence="2" key="1">
    <citation type="journal article" date="2019" name="Int. J. Syst. Evol. Microbiol.">
        <title>The Global Catalogue of Microorganisms (GCM) 10K type strain sequencing project: providing services to taxonomists for standard genome sequencing and annotation.</title>
        <authorList>
            <consortium name="The Broad Institute Genomics Platform"/>
            <consortium name="The Broad Institute Genome Sequencing Center for Infectious Disease"/>
            <person name="Wu L."/>
            <person name="Ma J."/>
        </authorList>
    </citation>
    <scope>NUCLEOTIDE SEQUENCE [LARGE SCALE GENOMIC DNA]</scope>
    <source>
        <strain evidence="2">CCUG 62952</strain>
    </source>
</reference>
<evidence type="ECO:0000313" key="2">
    <source>
        <dbReference type="Proteomes" id="UP001596978"/>
    </source>
</evidence>
<protein>
    <submittedName>
        <fullName evidence="1">Uncharacterized protein</fullName>
    </submittedName>
</protein>
<proteinExistence type="predicted"/>